<dbReference type="AlphaFoldDB" id="A0A2N0QKD8"/>
<dbReference type="VEuPathDB" id="FungiDB:RhiirA1_405486"/>
<evidence type="ECO:0000259" key="4">
    <source>
        <dbReference type="Pfam" id="PF00408"/>
    </source>
</evidence>
<dbReference type="Gene3D" id="3.30.310.50">
    <property type="entry name" value="Alpha-D-phosphohexomutase, C-terminal domain"/>
    <property type="match status" value="1"/>
</dbReference>
<reference evidence="6 7" key="1">
    <citation type="submission" date="2017-10" db="EMBL/GenBank/DDBJ databases">
        <title>Extensive intraspecific genome diversity in a model arbuscular mycorrhizal fungus.</title>
        <authorList>
            <person name="Chen E.C.H."/>
            <person name="Morin E."/>
            <person name="Baudet D."/>
            <person name="Noel J."/>
            <person name="Ndikumana S."/>
            <person name="Charron P."/>
            <person name="St-Onge C."/>
            <person name="Giorgi J."/>
            <person name="Grigoriev I.V."/>
            <person name="Roux C."/>
            <person name="Martin F.M."/>
            <person name="Corradi N."/>
        </authorList>
    </citation>
    <scope>NUCLEOTIDE SEQUENCE [LARGE SCALE GENOMIC DNA]</scope>
    <source>
        <strain evidence="6 7">A1</strain>
    </source>
</reference>
<dbReference type="InterPro" id="IPR005846">
    <property type="entry name" value="A-D-PHexomutase_a/b/a-III"/>
</dbReference>
<dbReference type="InterPro" id="IPR016055">
    <property type="entry name" value="A-D-PHexomutase_a/b/a-I/II/III"/>
</dbReference>
<dbReference type="GO" id="GO:0006166">
    <property type="term" value="P:purine ribonucleoside salvage"/>
    <property type="evidence" value="ECO:0007669"/>
    <property type="project" value="TreeGrafter"/>
</dbReference>
<keyword evidence="3" id="KW-0413">Isomerase</keyword>
<organism evidence="6 7">
    <name type="scientific">Rhizophagus irregularis</name>
    <dbReference type="NCBI Taxonomy" id="588596"/>
    <lineage>
        <taxon>Eukaryota</taxon>
        <taxon>Fungi</taxon>
        <taxon>Fungi incertae sedis</taxon>
        <taxon>Mucoromycota</taxon>
        <taxon>Glomeromycotina</taxon>
        <taxon>Glomeromycetes</taxon>
        <taxon>Glomerales</taxon>
        <taxon>Glomeraceae</taxon>
        <taxon>Rhizophagus</taxon>
    </lineage>
</organism>
<evidence type="ECO:0000256" key="2">
    <source>
        <dbReference type="ARBA" id="ARBA00022842"/>
    </source>
</evidence>
<dbReference type="Proteomes" id="UP000232688">
    <property type="component" value="Unassembled WGS sequence"/>
</dbReference>
<reference evidence="6 7" key="2">
    <citation type="submission" date="2017-10" db="EMBL/GenBank/DDBJ databases">
        <title>Genome analyses suggest a sexual origin of heterokaryosis in a supposedly ancient asexual fungus.</title>
        <authorList>
            <person name="Corradi N."/>
            <person name="Sedzielewska K."/>
            <person name="Noel J."/>
            <person name="Charron P."/>
            <person name="Farinelli L."/>
            <person name="Marton T."/>
            <person name="Kruger M."/>
            <person name="Pelin A."/>
            <person name="Brachmann A."/>
            <person name="Corradi N."/>
        </authorList>
    </citation>
    <scope>NUCLEOTIDE SEQUENCE [LARGE SCALE GENOMIC DNA]</scope>
    <source>
        <strain evidence="6 7">A1</strain>
    </source>
</reference>
<feature type="domain" description="Alpha-D-phosphohexomutase alpha/beta/alpha" evidence="5">
    <location>
        <begin position="2"/>
        <end position="100"/>
    </location>
</feature>
<accession>A0A2N0QKD8</accession>
<dbReference type="GO" id="GO:0046872">
    <property type="term" value="F:metal ion binding"/>
    <property type="evidence" value="ECO:0007669"/>
    <property type="project" value="UniProtKB-KW"/>
</dbReference>
<name>A0A2N0QKD8_9GLOM</name>
<dbReference type="EMBL" id="LLXH01007499">
    <property type="protein sequence ID" value="PKC51516.1"/>
    <property type="molecule type" value="Genomic_DNA"/>
</dbReference>
<keyword evidence="2" id="KW-0460">Magnesium</keyword>
<dbReference type="SUPFAM" id="SSF53738">
    <property type="entry name" value="Phosphoglucomutase, first 3 domains"/>
    <property type="match status" value="1"/>
</dbReference>
<dbReference type="InterPro" id="IPR005843">
    <property type="entry name" value="A-D-PHexomutase_C"/>
</dbReference>
<dbReference type="InterPro" id="IPR036900">
    <property type="entry name" value="A-D-PHexomutase_C_sf"/>
</dbReference>
<sequence length="217" mass="24113">MVKTIVTSELGAAIAESFGVTTINTLTGFKFIAEKMAEFEETGKHTFLFGYEESYGYLAGDFVRDKDAVQIALLTAEMAAFYKNEGKSLLEMLDLLYTQYGQYKEKLISLKFDGMEGQQKISQIMSSLREAAPKEIAGLSVARVEDYQSGIATSANGKEVAIELPRSNVLKFILEDGSWICARPSGTEPKCKFYIGLINQEDAIFDEVEKMIMEIAE</sequence>
<evidence type="ECO:0000256" key="3">
    <source>
        <dbReference type="ARBA" id="ARBA00023235"/>
    </source>
</evidence>
<proteinExistence type="predicted"/>
<evidence type="ECO:0000313" key="7">
    <source>
        <dbReference type="Proteomes" id="UP000232688"/>
    </source>
</evidence>
<dbReference type="VEuPathDB" id="FungiDB:FUN_022958"/>
<evidence type="ECO:0000256" key="1">
    <source>
        <dbReference type="ARBA" id="ARBA00022723"/>
    </source>
</evidence>
<dbReference type="GO" id="GO:0005975">
    <property type="term" value="P:carbohydrate metabolic process"/>
    <property type="evidence" value="ECO:0007669"/>
    <property type="project" value="InterPro"/>
</dbReference>
<evidence type="ECO:0000313" key="6">
    <source>
        <dbReference type="EMBL" id="PKC51516.1"/>
    </source>
</evidence>
<feature type="domain" description="Alpha-D-phosphohexomutase C-terminal" evidence="4">
    <location>
        <begin position="154"/>
        <end position="196"/>
    </location>
</feature>
<keyword evidence="1" id="KW-0479">Metal-binding</keyword>
<dbReference type="Pfam" id="PF02880">
    <property type="entry name" value="PGM_PMM_III"/>
    <property type="match status" value="1"/>
</dbReference>
<protein>
    <submittedName>
        <fullName evidence="6">Phosphomannomutase</fullName>
    </submittedName>
</protein>
<dbReference type="PANTHER" id="PTHR45745:SF1">
    <property type="entry name" value="PHOSPHOGLUCOMUTASE 2B-RELATED"/>
    <property type="match status" value="1"/>
</dbReference>
<dbReference type="SUPFAM" id="SSF55957">
    <property type="entry name" value="Phosphoglucomutase, C-terminal domain"/>
    <property type="match status" value="1"/>
</dbReference>
<evidence type="ECO:0000259" key="5">
    <source>
        <dbReference type="Pfam" id="PF02880"/>
    </source>
</evidence>
<dbReference type="VEuPathDB" id="FungiDB:RhiirFUN_001034"/>
<comment type="caution">
    <text evidence="6">The sequence shown here is derived from an EMBL/GenBank/DDBJ whole genome shotgun (WGS) entry which is preliminary data.</text>
</comment>
<gene>
    <name evidence="6" type="ORF">RhiirA1_405486</name>
</gene>
<dbReference type="GO" id="GO:0008973">
    <property type="term" value="F:phosphopentomutase activity"/>
    <property type="evidence" value="ECO:0007669"/>
    <property type="project" value="TreeGrafter"/>
</dbReference>
<dbReference type="PANTHER" id="PTHR45745">
    <property type="entry name" value="PHOSPHOMANNOMUTASE 45A"/>
    <property type="match status" value="1"/>
</dbReference>
<dbReference type="Gene3D" id="3.40.120.10">
    <property type="entry name" value="Alpha-D-Glucose-1,6-Bisphosphate, subunit A, domain 3"/>
    <property type="match status" value="1"/>
</dbReference>
<dbReference type="Pfam" id="PF00408">
    <property type="entry name" value="PGM_PMM_IV"/>
    <property type="match status" value="1"/>
</dbReference>